<dbReference type="Gene3D" id="3.30.60.20">
    <property type="match status" value="1"/>
</dbReference>
<evidence type="ECO:0000256" key="4">
    <source>
        <dbReference type="ARBA" id="ARBA00022833"/>
    </source>
</evidence>
<dbReference type="GO" id="GO:0016020">
    <property type="term" value="C:membrane"/>
    <property type="evidence" value="ECO:0007669"/>
    <property type="project" value="UniProtKB-SubCell"/>
</dbReference>
<evidence type="ECO:0000313" key="8">
    <source>
        <dbReference type="EMBL" id="GBP05557.1"/>
    </source>
</evidence>
<evidence type="ECO:0000256" key="1">
    <source>
        <dbReference type="ARBA" id="ARBA00001946"/>
    </source>
</evidence>
<dbReference type="GO" id="GO:0005829">
    <property type="term" value="C:cytosol"/>
    <property type="evidence" value="ECO:0007669"/>
    <property type="project" value="TreeGrafter"/>
</dbReference>
<feature type="domain" description="Phorbol-ester/DAG-type" evidence="7">
    <location>
        <begin position="193"/>
        <end position="241"/>
    </location>
</feature>
<dbReference type="InterPro" id="IPR046349">
    <property type="entry name" value="C1-like_sf"/>
</dbReference>
<dbReference type="GO" id="GO:0007200">
    <property type="term" value="P:phospholipase C-activating G protein-coupled receptor signaling pathway"/>
    <property type="evidence" value="ECO:0007669"/>
    <property type="project" value="TreeGrafter"/>
</dbReference>
<dbReference type="GO" id="GO:0004697">
    <property type="term" value="F:diacylglycerol-dependent serine/threonine kinase activity"/>
    <property type="evidence" value="ECO:0007669"/>
    <property type="project" value="UniProtKB-EC"/>
</dbReference>
<dbReference type="OrthoDB" id="74314at2759"/>
<accession>A0A4C1SW70</accession>
<keyword evidence="2" id="KW-0597">Phosphoprotein</keyword>
<evidence type="ECO:0000256" key="2">
    <source>
        <dbReference type="ARBA" id="ARBA00022553"/>
    </source>
</evidence>
<sequence>MAPMMNHVYPVDMRSKTLVNFNRIGHSIFDYIERQHSNLRYFYFIYCLQEDVLRPQSCAAALDLWPYYTNEELAQGPPYDLELTNADDELDLSELKGKRIVVSAGYDNIEKSEPNAFVCLLSEVKQAETERGHLSQKWQQIWSSLEVPRIERVERKSSLNSIFYHGKLQHKRSTLEIIMKGRLTGYQDKFFHPHRFEKHPYTTPTNCNHCTKLLWGPVGYRCMDCGNSYHERCTELSLKNCTKYKAVEGVVPPNVNISQGDTSSIASSAATTARTSSHHFYNQFSSNVAENRTHEGHLYKRGALLKNWKQRWFVLDSIKHQLRYYDSEDSTCKGYI</sequence>
<dbReference type="Proteomes" id="UP000299102">
    <property type="component" value="Unassembled WGS sequence"/>
</dbReference>
<evidence type="ECO:0000259" key="7">
    <source>
        <dbReference type="PROSITE" id="PS50081"/>
    </source>
</evidence>
<dbReference type="SMART" id="SM00109">
    <property type="entry name" value="C1"/>
    <property type="match status" value="1"/>
</dbReference>
<dbReference type="EMBL" id="BGZK01007784">
    <property type="protein sequence ID" value="GBP05557.1"/>
    <property type="molecule type" value="Genomic_DNA"/>
</dbReference>
<keyword evidence="3" id="KW-0479">Metal-binding</keyword>
<name>A0A4C1SW70_EUMVA</name>
<dbReference type="SUPFAM" id="SSF57889">
    <property type="entry name" value="Cysteine-rich domain"/>
    <property type="match status" value="1"/>
</dbReference>
<evidence type="ECO:0000256" key="5">
    <source>
        <dbReference type="ARBA" id="ARBA00022842"/>
    </source>
</evidence>
<dbReference type="PROSITE" id="PS00479">
    <property type="entry name" value="ZF_DAG_PE_1"/>
    <property type="match status" value="1"/>
</dbReference>
<dbReference type="GO" id="GO:0035556">
    <property type="term" value="P:intracellular signal transduction"/>
    <property type="evidence" value="ECO:0007669"/>
    <property type="project" value="TreeGrafter"/>
</dbReference>
<dbReference type="PANTHER" id="PTHR22968">
    <property type="entry name" value="PROTEIN KINASE C, MU"/>
    <property type="match status" value="1"/>
</dbReference>
<proteinExistence type="predicted"/>
<comment type="caution">
    <text evidence="8">The sequence shown here is derived from an EMBL/GenBank/DDBJ whole genome shotgun (WGS) entry which is preliminary data.</text>
</comment>
<keyword evidence="4" id="KW-0862">Zinc</keyword>
<gene>
    <name evidence="8" type="primary">sbf2</name>
    <name evidence="8" type="ORF">EVAR_73605_1</name>
</gene>
<organism evidence="8 9">
    <name type="scientific">Eumeta variegata</name>
    <name type="common">Bagworm moth</name>
    <name type="synonym">Eumeta japonica</name>
    <dbReference type="NCBI Taxonomy" id="151549"/>
    <lineage>
        <taxon>Eukaryota</taxon>
        <taxon>Metazoa</taxon>
        <taxon>Ecdysozoa</taxon>
        <taxon>Arthropoda</taxon>
        <taxon>Hexapoda</taxon>
        <taxon>Insecta</taxon>
        <taxon>Pterygota</taxon>
        <taxon>Neoptera</taxon>
        <taxon>Endopterygota</taxon>
        <taxon>Lepidoptera</taxon>
        <taxon>Glossata</taxon>
        <taxon>Ditrysia</taxon>
        <taxon>Tineoidea</taxon>
        <taxon>Psychidae</taxon>
        <taxon>Oiketicinae</taxon>
        <taxon>Eumeta</taxon>
    </lineage>
</organism>
<dbReference type="PROSITE" id="PS50081">
    <property type="entry name" value="ZF_DAG_PE_2"/>
    <property type="match status" value="1"/>
</dbReference>
<evidence type="ECO:0000256" key="3">
    <source>
        <dbReference type="ARBA" id="ARBA00022723"/>
    </source>
</evidence>
<dbReference type="InterPro" id="IPR011993">
    <property type="entry name" value="PH-like_dom_sf"/>
</dbReference>
<dbReference type="SUPFAM" id="SSF50729">
    <property type="entry name" value="PH domain-like"/>
    <property type="match status" value="1"/>
</dbReference>
<dbReference type="PANTHER" id="PTHR22968:SF24">
    <property type="entry name" value="SERINE_THREONINE-PROTEIN KINASE"/>
    <property type="match status" value="1"/>
</dbReference>
<dbReference type="STRING" id="151549.A0A4C1SW70"/>
<dbReference type="PROSITE" id="PS50003">
    <property type="entry name" value="PH_DOMAIN"/>
    <property type="match status" value="1"/>
</dbReference>
<keyword evidence="9" id="KW-1185">Reference proteome</keyword>
<dbReference type="PRINTS" id="PR00008">
    <property type="entry name" value="DAGPEDOMAIN"/>
</dbReference>
<reference evidence="8 9" key="1">
    <citation type="journal article" date="2019" name="Commun. Biol.">
        <title>The bagworm genome reveals a unique fibroin gene that provides high tensile strength.</title>
        <authorList>
            <person name="Kono N."/>
            <person name="Nakamura H."/>
            <person name="Ohtoshi R."/>
            <person name="Tomita M."/>
            <person name="Numata K."/>
            <person name="Arakawa K."/>
        </authorList>
    </citation>
    <scope>NUCLEOTIDE SEQUENCE [LARGE SCALE GENOMIC DNA]</scope>
</reference>
<protein>
    <submittedName>
        <fullName evidence="8">Myotubularin-related protein 13</fullName>
    </submittedName>
</protein>
<keyword evidence="5" id="KW-0460">Magnesium</keyword>
<comment type="cofactor">
    <cofactor evidence="1">
        <name>Mg(2+)</name>
        <dbReference type="ChEBI" id="CHEBI:18420"/>
    </cofactor>
</comment>
<dbReference type="AlphaFoldDB" id="A0A4C1SW70"/>
<feature type="domain" description="PH" evidence="6">
    <location>
        <begin position="291"/>
        <end position="336"/>
    </location>
</feature>
<dbReference type="GO" id="GO:0008270">
    <property type="term" value="F:zinc ion binding"/>
    <property type="evidence" value="ECO:0007669"/>
    <property type="project" value="UniProtKB-KW"/>
</dbReference>
<dbReference type="InterPro" id="IPR002219">
    <property type="entry name" value="PKC_DAG/PE"/>
</dbReference>
<feature type="non-terminal residue" evidence="8">
    <location>
        <position position="336"/>
    </location>
</feature>
<dbReference type="Pfam" id="PF00130">
    <property type="entry name" value="C1_1"/>
    <property type="match status" value="1"/>
</dbReference>
<evidence type="ECO:0000259" key="6">
    <source>
        <dbReference type="PROSITE" id="PS50003"/>
    </source>
</evidence>
<evidence type="ECO:0000313" key="9">
    <source>
        <dbReference type="Proteomes" id="UP000299102"/>
    </source>
</evidence>
<dbReference type="InterPro" id="IPR001849">
    <property type="entry name" value="PH_domain"/>
</dbReference>
<dbReference type="Gene3D" id="2.30.29.30">
    <property type="entry name" value="Pleckstrin-homology domain (PH domain)/Phosphotyrosine-binding domain (PTB)"/>
    <property type="match status" value="1"/>
</dbReference>
<dbReference type="InterPro" id="IPR020454">
    <property type="entry name" value="DAG/PE-bd"/>
</dbReference>